<dbReference type="InterPro" id="IPR000182">
    <property type="entry name" value="GNAT_dom"/>
</dbReference>
<dbReference type="Gene3D" id="3.40.630.30">
    <property type="match status" value="1"/>
</dbReference>
<dbReference type="PANTHER" id="PTHR13947:SF37">
    <property type="entry name" value="LD18367P"/>
    <property type="match status" value="1"/>
</dbReference>
<accession>A0ABS0MTA1</accession>
<keyword evidence="1" id="KW-0808">Transferase</keyword>
<name>A0ABS0MTA1_PSELU</name>
<feature type="domain" description="N-acetyltransferase" evidence="2">
    <location>
        <begin position="1"/>
        <end position="164"/>
    </location>
</feature>
<proteinExistence type="predicted"/>
<evidence type="ECO:0000259" key="2">
    <source>
        <dbReference type="PROSITE" id="PS51186"/>
    </source>
</evidence>
<dbReference type="PANTHER" id="PTHR13947">
    <property type="entry name" value="GNAT FAMILY N-ACETYLTRANSFERASE"/>
    <property type="match status" value="1"/>
</dbReference>
<reference evidence="3 4" key="1">
    <citation type="submission" date="2020-11" db="EMBL/GenBank/DDBJ databases">
        <title>Enhanced detection system for hospital associated transmission using whole genome sequencing surveillance.</title>
        <authorList>
            <person name="Harrison L.H."/>
            <person name="Van Tyne D."/>
            <person name="Marsh J.W."/>
            <person name="Griffith M.P."/>
            <person name="Snyder D.J."/>
            <person name="Cooper V.S."/>
            <person name="Mustapha M."/>
        </authorList>
    </citation>
    <scope>NUCLEOTIDE SEQUENCE [LARGE SCALE GENOMIC DNA]</scope>
    <source>
        <strain evidence="3 4">PSB00013</strain>
    </source>
</reference>
<dbReference type="Proteomes" id="UP000638986">
    <property type="component" value="Unassembled WGS sequence"/>
</dbReference>
<dbReference type="SUPFAM" id="SSF55729">
    <property type="entry name" value="Acyl-CoA N-acyltransferases (Nat)"/>
    <property type="match status" value="1"/>
</dbReference>
<dbReference type="InterPro" id="IPR050769">
    <property type="entry name" value="NAT_camello-type"/>
</dbReference>
<dbReference type="InterPro" id="IPR016181">
    <property type="entry name" value="Acyl_CoA_acyltransferase"/>
</dbReference>
<evidence type="ECO:0000256" key="1">
    <source>
        <dbReference type="ARBA" id="ARBA00022679"/>
    </source>
</evidence>
<comment type="caution">
    <text evidence="3">The sequence shown here is derived from an EMBL/GenBank/DDBJ whole genome shotgun (WGS) entry which is preliminary data.</text>
</comment>
<dbReference type="RefSeq" id="WP_197872630.1">
    <property type="nucleotide sequence ID" value="NZ_JADTXM010000009.1"/>
</dbReference>
<dbReference type="PROSITE" id="PS51186">
    <property type="entry name" value="GNAT"/>
    <property type="match status" value="1"/>
</dbReference>
<evidence type="ECO:0000313" key="3">
    <source>
        <dbReference type="EMBL" id="MBH3439963.1"/>
    </source>
</evidence>
<gene>
    <name evidence="3" type="ORF">I5Q09_14850</name>
</gene>
<evidence type="ECO:0000313" key="4">
    <source>
        <dbReference type="Proteomes" id="UP000638986"/>
    </source>
</evidence>
<organism evidence="3 4">
    <name type="scientific">Pseudomonas luteola</name>
    <dbReference type="NCBI Taxonomy" id="47886"/>
    <lineage>
        <taxon>Bacteria</taxon>
        <taxon>Pseudomonadati</taxon>
        <taxon>Pseudomonadota</taxon>
        <taxon>Gammaproteobacteria</taxon>
        <taxon>Pseudomonadales</taxon>
        <taxon>Pseudomonadaceae</taxon>
        <taxon>Pseudomonas</taxon>
    </lineage>
</organism>
<dbReference type="CDD" id="cd04301">
    <property type="entry name" value="NAT_SF"/>
    <property type="match status" value="1"/>
</dbReference>
<dbReference type="Pfam" id="PF00583">
    <property type="entry name" value="Acetyltransf_1"/>
    <property type="match status" value="1"/>
</dbReference>
<sequence length="167" mass="18598">MLIKRLPPDYASAYRALMLEAYDAHPEAFTSSMNERAALPLSWWESRLIKDAVFGAFENISLIGAIGMALNTQEKVRHVARLFGMYVQPHHRSKGAGFELIQTALNHAKGNDDIQAVQLTVSEGNDTAQALNERCGFRVFGIEPMAIAVNGRFISKIHMWQALKANL</sequence>
<dbReference type="EMBL" id="JADTXM010000009">
    <property type="protein sequence ID" value="MBH3439963.1"/>
    <property type="molecule type" value="Genomic_DNA"/>
</dbReference>
<protein>
    <submittedName>
        <fullName evidence="3">GNAT family N-acetyltransferase</fullName>
    </submittedName>
</protein>